<dbReference type="EMBL" id="FXUY01000001">
    <property type="protein sequence ID" value="SMQ22861.1"/>
    <property type="molecule type" value="Genomic_DNA"/>
</dbReference>
<evidence type="ECO:0000313" key="2">
    <source>
        <dbReference type="Proteomes" id="UP001158048"/>
    </source>
</evidence>
<evidence type="ECO:0000313" key="1">
    <source>
        <dbReference type="EMBL" id="SMQ22861.1"/>
    </source>
</evidence>
<keyword evidence="2" id="KW-1185">Reference proteome</keyword>
<proteinExistence type="predicted"/>
<name>A0ACD2U0H9_9PSED</name>
<sequence length="202" mass="22019">MKPGNEVLALLRNQPGVAISAWGFIVRGDALRDAVGGACTLTCTRYNQSSIYRIDVVAGGPDWYIPFSQGEARYCDVPSGQPDGTLVVTYPMNGCALSVHATATGNRFFHDSDGNAMGGLVVGAQKIRVTNNDYSGPDNTTQERCRRYFGPDKDNTGGYEHTVICIKRGAYWHVYGSAIIRVNADAWQVKDRVPYALGQFDD</sequence>
<organism evidence="1 2">
    <name type="scientific">Pseudomonas helmanticensis</name>
    <dbReference type="NCBI Taxonomy" id="1471381"/>
    <lineage>
        <taxon>Bacteria</taxon>
        <taxon>Pseudomonadati</taxon>
        <taxon>Pseudomonadota</taxon>
        <taxon>Gammaproteobacteria</taxon>
        <taxon>Pseudomonadales</taxon>
        <taxon>Pseudomonadaceae</taxon>
        <taxon>Pseudomonas</taxon>
    </lineage>
</organism>
<accession>A0ACD2U0H9</accession>
<comment type="caution">
    <text evidence="1">The sequence shown here is derived from an EMBL/GenBank/DDBJ whole genome shotgun (WGS) entry which is preliminary data.</text>
</comment>
<gene>
    <name evidence="1" type="ORF">SAMN04488483_0614</name>
</gene>
<protein>
    <submittedName>
        <fullName evidence="1">Uncharacterized protein</fullName>
    </submittedName>
</protein>
<dbReference type="Proteomes" id="UP001158048">
    <property type="component" value="Unassembled WGS sequence"/>
</dbReference>
<reference evidence="1" key="1">
    <citation type="submission" date="2017-05" db="EMBL/GenBank/DDBJ databases">
        <authorList>
            <person name="Varghese N."/>
            <person name="Submissions S."/>
        </authorList>
    </citation>
    <scope>NUCLEOTIDE SEQUENCE</scope>
    <source>
        <strain evidence="1">LMG 28168</strain>
    </source>
</reference>